<comment type="caution">
    <text evidence="6">The sequence shown here is derived from an EMBL/GenBank/DDBJ whole genome shotgun (WGS) entry which is preliminary data.</text>
</comment>
<evidence type="ECO:0000256" key="3">
    <source>
        <dbReference type="SAM" id="Phobius"/>
    </source>
</evidence>
<feature type="signal peptide" evidence="4">
    <location>
        <begin position="1"/>
        <end position="28"/>
    </location>
</feature>
<evidence type="ECO:0000256" key="4">
    <source>
        <dbReference type="SAM" id="SignalP"/>
    </source>
</evidence>
<feature type="transmembrane region" description="Helical" evidence="3">
    <location>
        <begin position="261"/>
        <end position="286"/>
    </location>
</feature>
<keyword evidence="1" id="KW-0175">Coiled coil</keyword>
<feature type="coiled-coil region" evidence="1">
    <location>
        <begin position="190"/>
        <end position="217"/>
    </location>
</feature>
<dbReference type="Pfam" id="PF14257">
    <property type="entry name" value="DUF4349"/>
    <property type="match status" value="1"/>
</dbReference>
<reference evidence="6 7" key="1">
    <citation type="submission" date="2024-09" db="EMBL/GenBank/DDBJ databases">
        <authorList>
            <person name="Sun Q."/>
            <person name="Mori K."/>
        </authorList>
    </citation>
    <scope>NUCLEOTIDE SEQUENCE [LARGE SCALE GENOMIC DNA]</scope>
    <source>
        <strain evidence="6 7">TBRC 1432</strain>
    </source>
</reference>
<accession>A0ABV6MWQ6</accession>
<dbReference type="Proteomes" id="UP001589810">
    <property type="component" value="Unassembled WGS sequence"/>
</dbReference>
<proteinExistence type="predicted"/>
<protein>
    <submittedName>
        <fullName evidence="6">DUF4349 domain-containing protein</fullName>
    </submittedName>
</protein>
<dbReference type="EMBL" id="JBHLUD010000007">
    <property type="protein sequence ID" value="MFC0544750.1"/>
    <property type="molecule type" value="Genomic_DNA"/>
</dbReference>
<feature type="domain" description="DUF4349" evidence="5">
    <location>
        <begin position="79"/>
        <end position="282"/>
    </location>
</feature>
<keyword evidence="3" id="KW-0812">Transmembrane</keyword>
<evidence type="ECO:0000259" key="5">
    <source>
        <dbReference type="Pfam" id="PF14257"/>
    </source>
</evidence>
<evidence type="ECO:0000256" key="1">
    <source>
        <dbReference type="SAM" id="Coils"/>
    </source>
</evidence>
<keyword evidence="3" id="KW-0472">Membrane</keyword>
<feature type="region of interest" description="Disordered" evidence="2">
    <location>
        <begin position="26"/>
        <end position="72"/>
    </location>
</feature>
<feature type="compositionally biased region" description="Low complexity" evidence="2">
    <location>
        <begin position="26"/>
        <end position="57"/>
    </location>
</feature>
<evidence type="ECO:0000313" key="6">
    <source>
        <dbReference type="EMBL" id="MFC0544750.1"/>
    </source>
</evidence>
<evidence type="ECO:0000256" key="2">
    <source>
        <dbReference type="SAM" id="MobiDB-lite"/>
    </source>
</evidence>
<keyword evidence="4" id="KW-0732">Signal</keyword>
<keyword evidence="7" id="KW-1185">Reference proteome</keyword>
<dbReference type="PROSITE" id="PS51257">
    <property type="entry name" value="PROKAR_LIPOPROTEIN"/>
    <property type="match status" value="1"/>
</dbReference>
<dbReference type="InterPro" id="IPR025645">
    <property type="entry name" value="DUF4349"/>
</dbReference>
<feature type="chain" id="PRO_5046870065" evidence="4">
    <location>
        <begin position="29"/>
        <end position="295"/>
    </location>
</feature>
<dbReference type="RefSeq" id="WP_273936200.1">
    <property type="nucleotide sequence ID" value="NZ_CP097263.1"/>
</dbReference>
<feature type="compositionally biased region" description="Polar residues" evidence="2">
    <location>
        <begin position="61"/>
        <end position="72"/>
    </location>
</feature>
<name>A0ABV6MWQ6_9PSEU</name>
<sequence>MSRTRRTLALVAVASAALLAGCSSGASSGSNSADVAAVAPPGGSGSGKALAGDSAKAPQATGANSSGANSTALPAANGRQIVRTASISIKAEKVGDAVTSIRRAATDVGGYSSDENSGGDHGTLTLKVPADKLESVLDKIGSFGTTTARSEHAEDVTDQMVDVTSRLATQRASVDRVRALMDKATSLSDITQLESELTKREADLESLEQRHDALTAQVAMSTVSVEVNRTDAPPPPPADQASFLSALGGGWQALLATLNGIGVGLGALLPFLLVIGIPAGGVYYYLRRRKARTVS</sequence>
<keyword evidence="3" id="KW-1133">Transmembrane helix</keyword>
<organism evidence="6 7">
    <name type="scientific">Kutzneria chonburiensis</name>
    <dbReference type="NCBI Taxonomy" id="1483604"/>
    <lineage>
        <taxon>Bacteria</taxon>
        <taxon>Bacillati</taxon>
        <taxon>Actinomycetota</taxon>
        <taxon>Actinomycetes</taxon>
        <taxon>Pseudonocardiales</taxon>
        <taxon>Pseudonocardiaceae</taxon>
        <taxon>Kutzneria</taxon>
    </lineage>
</organism>
<evidence type="ECO:0000313" key="7">
    <source>
        <dbReference type="Proteomes" id="UP001589810"/>
    </source>
</evidence>
<gene>
    <name evidence="6" type="ORF">ACFFH7_24810</name>
</gene>